<dbReference type="Proteomes" id="UP000563094">
    <property type="component" value="Unassembled WGS sequence"/>
</dbReference>
<dbReference type="AlphaFoldDB" id="A0A839GWV9"/>
<name>A0A839GWV9_9BACT</name>
<evidence type="ECO:0000313" key="1">
    <source>
        <dbReference type="EMBL" id="MBA9078908.1"/>
    </source>
</evidence>
<keyword evidence="2" id="KW-1185">Reference proteome</keyword>
<dbReference type="EMBL" id="JACJIQ010000016">
    <property type="protein sequence ID" value="MBA9078908.1"/>
    <property type="molecule type" value="Genomic_DNA"/>
</dbReference>
<evidence type="ECO:0000313" key="2">
    <source>
        <dbReference type="Proteomes" id="UP000563094"/>
    </source>
</evidence>
<dbReference type="RefSeq" id="WP_182513972.1">
    <property type="nucleotide sequence ID" value="NZ_JACJIQ010000016.1"/>
</dbReference>
<gene>
    <name evidence="1" type="ORF">FHS90_003638</name>
</gene>
<sequence>MALLLPTNRKRSGAFLNRGAPQVHAFCFRPVFWKTGRKQKWRHFKIGMLPPFPGSTKTAITITVEYIITELFRVLETAYRWDVIFSRSCFLFSGCFPENSPKTESSFYMPRGPAPRI</sequence>
<proteinExistence type="predicted"/>
<accession>A0A839GWV9</accession>
<protein>
    <submittedName>
        <fullName evidence="1">Uncharacterized protein</fullName>
    </submittedName>
</protein>
<organism evidence="1 2">
    <name type="scientific">Rufibacter quisquiliarum</name>
    <dbReference type="NCBI Taxonomy" id="1549639"/>
    <lineage>
        <taxon>Bacteria</taxon>
        <taxon>Pseudomonadati</taxon>
        <taxon>Bacteroidota</taxon>
        <taxon>Cytophagia</taxon>
        <taxon>Cytophagales</taxon>
        <taxon>Hymenobacteraceae</taxon>
        <taxon>Rufibacter</taxon>
    </lineage>
</organism>
<comment type="caution">
    <text evidence="1">The sequence shown here is derived from an EMBL/GenBank/DDBJ whole genome shotgun (WGS) entry which is preliminary data.</text>
</comment>
<reference evidence="1 2" key="1">
    <citation type="submission" date="2020-08" db="EMBL/GenBank/DDBJ databases">
        <title>Genomic Encyclopedia of Type Strains, Phase IV (KMG-IV): sequencing the most valuable type-strain genomes for metagenomic binning, comparative biology and taxonomic classification.</title>
        <authorList>
            <person name="Goeker M."/>
        </authorList>
    </citation>
    <scope>NUCLEOTIDE SEQUENCE [LARGE SCALE GENOMIC DNA]</scope>
    <source>
        <strain evidence="1 2">DSM 29854</strain>
    </source>
</reference>